<name>A0AA38HEF9_9TREE</name>
<comment type="caution">
    <text evidence="1">The sequence shown here is derived from an EMBL/GenBank/DDBJ whole genome shotgun (WGS) entry which is preliminary data.</text>
</comment>
<dbReference type="EMBL" id="JAKWFO010000003">
    <property type="protein sequence ID" value="KAI9638587.1"/>
    <property type="molecule type" value="Genomic_DNA"/>
</dbReference>
<sequence length="210" mass="22978">MASIRDISTALRLSSSADPHLLGSHFSHEIHTCIAWTQAHFDPIDSEAQHWIYTCPFLSTIHSFRLVPGIFTRTMTIPTATGDLAKLPESKPGWLIQLANDLVKSGASDIGTSINPSRELAWKHVFQVIGVGANSLEDSAAKFCDDLTDALLIPSCHRLCRLRTGSMEHLTSEGDALLVLGEEDGTVKLFDYKDLNFTAARLEYIAATGL</sequence>
<keyword evidence="2" id="KW-1185">Reference proteome</keyword>
<protein>
    <submittedName>
        <fullName evidence="1">Uncharacterized protein</fullName>
    </submittedName>
</protein>
<dbReference type="GeneID" id="77731431"/>
<gene>
    <name evidence="1" type="ORF">MKK02DRAFT_42985</name>
</gene>
<reference evidence="1" key="1">
    <citation type="journal article" date="2022" name="G3 (Bethesda)">
        <title>High quality genome of the basidiomycete yeast Dioszegia hungarica PDD-24b-2 isolated from cloud water.</title>
        <authorList>
            <person name="Jarrige D."/>
            <person name="Haridas S."/>
            <person name="Bleykasten-Grosshans C."/>
            <person name="Joly M."/>
            <person name="Nadalig T."/>
            <person name="Sancelme M."/>
            <person name="Vuilleumier S."/>
            <person name="Grigoriev I.V."/>
            <person name="Amato P."/>
            <person name="Bringel F."/>
        </authorList>
    </citation>
    <scope>NUCLEOTIDE SEQUENCE</scope>
    <source>
        <strain evidence="1">PDD-24b-2</strain>
    </source>
</reference>
<dbReference type="AlphaFoldDB" id="A0AA38HEF9"/>
<evidence type="ECO:0000313" key="2">
    <source>
        <dbReference type="Proteomes" id="UP001164286"/>
    </source>
</evidence>
<organism evidence="1 2">
    <name type="scientific">Dioszegia hungarica</name>
    <dbReference type="NCBI Taxonomy" id="4972"/>
    <lineage>
        <taxon>Eukaryota</taxon>
        <taxon>Fungi</taxon>
        <taxon>Dikarya</taxon>
        <taxon>Basidiomycota</taxon>
        <taxon>Agaricomycotina</taxon>
        <taxon>Tremellomycetes</taxon>
        <taxon>Tremellales</taxon>
        <taxon>Bulleribasidiaceae</taxon>
        <taxon>Dioszegia</taxon>
    </lineage>
</organism>
<dbReference type="Proteomes" id="UP001164286">
    <property type="component" value="Unassembled WGS sequence"/>
</dbReference>
<accession>A0AA38HEF9</accession>
<proteinExistence type="predicted"/>
<evidence type="ECO:0000313" key="1">
    <source>
        <dbReference type="EMBL" id="KAI9638587.1"/>
    </source>
</evidence>
<dbReference type="RefSeq" id="XP_052948364.1">
    <property type="nucleotide sequence ID" value="XM_053092226.1"/>
</dbReference>